<dbReference type="RefSeq" id="WP_408034151.1">
    <property type="nucleotide sequence ID" value="NZ_CP121472.1"/>
</dbReference>
<dbReference type="PRINTS" id="PR00982">
    <property type="entry name" value="TRNASYNTHLYS"/>
</dbReference>
<dbReference type="GO" id="GO:0016874">
    <property type="term" value="F:ligase activity"/>
    <property type="evidence" value="ECO:0007669"/>
    <property type="project" value="UniProtKB-KW"/>
</dbReference>
<dbReference type="GO" id="GO:0003746">
    <property type="term" value="F:translation elongation factor activity"/>
    <property type="evidence" value="ECO:0007669"/>
    <property type="project" value="UniProtKB-KW"/>
</dbReference>
<evidence type="ECO:0000256" key="1">
    <source>
        <dbReference type="ARBA" id="ARBA00022598"/>
    </source>
</evidence>
<proteinExistence type="predicted"/>
<keyword evidence="5" id="KW-0648">Protein biosynthesis</keyword>
<dbReference type="SUPFAM" id="SSF55681">
    <property type="entry name" value="Class II aaRS and biotin synthetases"/>
    <property type="match status" value="1"/>
</dbReference>
<dbReference type="PANTHER" id="PTHR42918">
    <property type="entry name" value="LYSYL-TRNA SYNTHETASE"/>
    <property type="match status" value="1"/>
</dbReference>
<dbReference type="Pfam" id="PF00152">
    <property type="entry name" value="tRNA-synt_2"/>
    <property type="match status" value="1"/>
</dbReference>
<evidence type="ECO:0000259" key="4">
    <source>
        <dbReference type="PROSITE" id="PS50862"/>
    </source>
</evidence>
<protein>
    <submittedName>
        <fullName evidence="5">Elongation factor P--(R)-beta-lysine ligase</fullName>
        <ecNumber evidence="5">6.3.1.-</ecNumber>
    </submittedName>
</protein>
<keyword evidence="1 5" id="KW-0436">Ligase</keyword>
<keyword evidence="3" id="KW-0067">ATP-binding</keyword>
<dbReference type="Proteomes" id="UP001432180">
    <property type="component" value="Chromosome"/>
</dbReference>
<dbReference type="EC" id="6.3.1.-" evidence="5"/>
<dbReference type="InterPro" id="IPR045864">
    <property type="entry name" value="aa-tRNA-synth_II/BPL/LPL"/>
</dbReference>
<evidence type="ECO:0000256" key="3">
    <source>
        <dbReference type="ARBA" id="ARBA00022840"/>
    </source>
</evidence>
<accession>A0ABZ0S3I8</accession>
<reference evidence="5 6" key="1">
    <citation type="journal article" date="2023" name="Microorganisms">
        <title>Thiorhodovibrio frisius and Trv. litoralis spp. nov., Two Novel Members from a Clade of Fastidious Purple Sulfur Bacteria That Exhibit Unique Red-Shifted Light-Harvesting Capabilities.</title>
        <authorList>
            <person name="Methner A."/>
            <person name="Kuzyk S.B."/>
            <person name="Petersen J."/>
            <person name="Bauer S."/>
            <person name="Brinkmann H."/>
            <person name="Sichau K."/>
            <person name="Wanner G."/>
            <person name="Wolf J."/>
            <person name="Neumann-Schaal M."/>
            <person name="Henke P."/>
            <person name="Tank M."/>
            <person name="Sproer C."/>
            <person name="Bunk B."/>
            <person name="Overmann J."/>
        </authorList>
    </citation>
    <scope>NUCLEOTIDE SEQUENCE [LARGE SCALE GENOMIC DNA]</scope>
    <source>
        <strain evidence="5 6">DSM 6702</strain>
    </source>
</reference>
<dbReference type="PANTHER" id="PTHR42918:SF6">
    <property type="entry name" value="ELONGATION FACTOR P--(R)-BETA-LYSINE LIGASE"/>
    <property type="match status" value="1"/>
</dbReference>
<dbReference type="InterPro" id="IPR004525">
    <property type="entry name" value="EpmA"/>
</dbReference>
<dbReference type="InterPro" id="IPR006195">
    <property type="entry name" value="aa-tRNA-synth_II"/>
</dbReference>
<dbReference type="InterPro" id="IPR018149">
    <property type="entry name" value="Lys-tRNA-synth_II_C"/>
</dbReference>
<dbReference type="PROSITE" id="PS50862">
    <property type="entry name" value="AA_TRNA_LIGASE_II"/>
    <property type="match status" value="1"/>
</dbReference>
<name>A0ABZ0S3I8_9GAMM</name>
<sequence>MCHAPGTTSPQPQVTPPPAFAQSRVEVNSWGPCASPEVLRARARMLADIRAFFAAREVLEVETPMLSQAAATDPALASMRVEDSGYWLHTSPEFPMKRLLAAGVGPIYQVCRVFRAGERGRRHHPEFSLLEWYRPGWTLVELMGEVADLVRHLLHRPEQAVEFVRYRELFQRELAVDPWHCTPDSLQAVAHAKGLGEDLKLDTDGWLDLLLTHCLEPKLGQAGLTFVHDYPPSQAALARLSDHDPPHAERFELYMQGMELANGFQELTAAEEQRRRFVFDNAERQALGRVPVPQDEQLLAALVAGLPESAGVALGLDRLLMLVCGADHIDQVIAFPIERA</sequence>
<dbReference type="InterPro" id="IPR004364">
    <property type="entry name" value="Aa-tRNA-synt_II"/>
</dbReference>
<keyword evidence="6" id="KW-1185">Reference proteome</keyword>
<dbReference type="NCBIfam" id="NF006828">
    <property type="entry name" value="PRK09350.1"/>
    <property type="match status" value="1"/>
</dbReference>
<evidence type="ECO:0000256" key="2">
    <source>
        <dbReference type="ARBA" id="ARBA00022741"/>
    </source>
</evidence>
<evidence type="ECO:0000313" key="6">
    <source>
        <dbReference type="Proteomes" id="UP001432180"/>
    </source>
</evidence>
<dbReference type="NCBIfam" id="TIGR00462">
    <property type="entry name" value="genX"/>
    <property type="match status" value="1"/>
</dbReference>
<keyword evidence="5" id="KW-0251">Elongation factor</keyword>
<organism evidence="5 6">
    <name type="scientific">Thiorhodovibrio winogradskyi</name>
    <dbReference type="NCBI Taxonomy" id="77007"/>
    <lineage>
        <taxon>Bacteria</taxon>
        <taxon>Pseudomonadati</taxon>
        <taxon>Pseudomonadota</taxon>
        <taxon>Gammaproteobacteria</taxon>
        <taxon>Chromatiales</taxon>
        <taxon>Chromatiaceae</taxon>
        <taxon>Thiorhodovibrio</taxon>
    </lineage>
</organism>
<evidence type="ECO:0000313" key="5">
    <source>
        <dbReference type="EMBL" id="WPL15695.1"/>
    </source>
</evidence>
<gene>
    <name evidence="5" type="primary">epmA</name>
    <name evidence="5" type="ORF">Thiowin_00608</name>
</gene>
<keyword evidence="2" id="KW-0547">Nucleotide-binding</keyword>
<feature type="domain" description="Aminoacyl-transfer RNA synthetases class-II family profile" evidence="4">
    <location>
        <begin position="39"/>
        <end position="336"/>
    </location>
</feature>
<dbReference type="Gene3D" id="3.30.930.10">
    <property type="entry name" value="Bira Bifunctional Protein, Domain 2"/>
    <property type="match status" value="1"/>
</dbReference>
<dbReference type="EMBL" id="CP121472">
    <property type="protein sequence ID" value="WPL15695.1"/>
    <property type="molecule type" value="Genomic_DNA"/>
</dbReference>